<feature type="compositionally biased region" description="Polar residues" evidence="2">
    <location>
        <begin position="479"/>
        <end position="503"/>
    </location>
</feature>
<evidence type="ECO:0000313" key="4">
    <source>
        <dbReference type="EMBL" id="KAJ4369610.1"/>
    </source>
</evidence>
<feature type="compositionally biased region" description="Polar residues" evidence="2">
    <location>
        <begin position="1135"/>
        <end position="1144"/>
    </location>
</feature>
<feature type="region of interest" description="Disordered" evidence="2">
    <location>
        <begin position="830"/>
        <end position="910"/>
    </location>
</feature>
<evidence type="ECO:0000313" key="5">
    <source>
        <dbReference type="Proteomes" id="UP001140560"/>
    </source>
</evidence>
<keyword evidence="1" id="KW-0343">GTPase activation</keyword>
<dbReference type="GO" id="GO:0005634">
    <property type="term" value="C:nucleus"/>
    <property type="evidence" value="ECO:0007669"/>
    <property type="project" value="InterPro"/>
</dbReference>
<dbReference type="PANTHER" id="PTHR10063:SF0">
    <property type="entry name" value="TUBERIN"/>
    <property type="match status" value="1"/>
</dbReference>
<feature type="region of interest" description="Disordered" evidence="2">
    <location>
        <begin position="475"/>
        <end position="503"/>
    </location>
</feature>
<feature type="compositionally biased region" description="Basic and acidic residues" evidence="2">
    <location>
        <begin position="537"/>
        <end position="550"/>
    </location>
</feature>
<feature type="compositionally biased region" description="Polar residues" evidence="2">
    <location>
        <begin position="862"/>
        <end position="872"/>
    </location>
</feature>
<dbReference type="OrthoDB" id="19311at2759"/>
<evidence type="ECO:0000259" key="3">
    <source>
        <dbReference type="PROSITE" id="PS50085"/>
    </source>
</evidence>
<dbReference type="InterPro" id="IPR016024">
    <property type="entry name" value="ARM-type_fold"/>
</dbReference>
<dbReference type="Pfam" id="PF11864">
    <property type="entry name" value="DUF3384"/>
    <property type="match status" value="1"/>
</dbReference>
<feature type="compositionally biased region" description="Basic and acidic residues" evidence="2">
    <location>
        <begin position="848"/>
        <end position="861"/>
    </location>
</feature>
<dbReference type="Gene3D" id="3.40.50.11210">
    <property type="entry name" value="Rap/Ran-GAP"/>
    <property type="match status" value="1"/>
</dbReference>
<dbReference type="Pfam" id="PF03542">
    <property type="entry name" value="Tuberin"/>
    <property type="match status" value="1"/>
</dbReference>
<proteinExistence type="predicted"/>
<dbReference type="SUPFAM" id="SSF48371">
    <property type="entry name" value="ARM repeat"/>
    <property type="match status" value="1"/>
</dbReference>
<dbReference type="GO" id="GO:0033596">
    <property type="term" value="C:TSC1-TSC2 complex"/>
    <property type="evidence" value="ECO:0007669"/>
    <property type="project" value="TreeGrafter"/>
</dbReference>
<dbReference type="PANTHER" id="PTHR10063">
    <property type="entry name" value="TUBERIN"/>
    <property type="match status" value="1"/>
</dbReference>
<dbReference type="EMBL" id="JAPEUY010000009">
    <property type="protein sequence ID" value="KAJ4369610.1"/>
    <property type="molecule type" value="Genomic_DNA"/>
</dbReference>
<feature type="compositionally biased region" description="Polar residues" evidence="2">
    <location>
        <begin position="56"/>
        <end position="82"/>
    </location>
</feature>
<feature type="region of interest" description="Disordered" evidence="2">
    <location>
        <begin position="1611"/>
        <end position="1630"/>
    </location>
</feature>
<dbReference type="Pfam" id="PF02145">
    <property type="entry name" value="Rap_GAP"/>
    <property type="match status" value="1"/>
</dbReference>
<reference evidence="4" key="1">
    <citation type="submission" date="2022-10" db="EMBL/GenBank/DDBJ databases">
        <title>Tapping the CABI collections for fungal endophytes: first genome assemblies for Collariella, Neodidymelliopsis, Ascochyta clinopodiicola, Didymella pomorum, Didymosphaeria variabile, Neocosmospora piperis and Neocucurbitaria cava.</title>
        <authorList>
            <person name="Hill R."/>
        </authorList>
    </citation>
    <scope>NUCLEOTIDE SEQUENCE</scope>
    <source>
        <strain evidence="4">IMI 356814</strain>
    </source>
</reference>
<sequence>MSPPTENVPRTPDRRSSTQALFTAFRSLTTGRLKSPTPPPPSTSSATADPARTPSLASTCPGSVASPQSADGTLPRTGQISTGPRAAKPVTGGPPELHGLIARLDRSHSFSERAPAVDKICQVLAEYPVQNILGLWSVASDLLLPEQIDEVADAGYKLLKSCASLSDLSTIERNVFFDAASLRKSDSSFHKRLDIVAELTRGGRDIEACESSIVPFLLTSLDTCFQASRDASNVNRKTHSKRSIDKPLQETENLALMFQYVTDICKFNAKIFTDDDLDLLLRRAVFICQNTTQESDIKNCIKLFDTIITFVHVPKQSLRPCLEVLCAIHKQMFSLQQQTWNTLSNLFKSHVGQAAISCLLHALLDTPEQESLHESSRKSKQHNLYRGTIQVLQLLLFEDGRNELPKVPMSLLFPALKASIKEPHHTQEEIVISLIDTVLAQDSMRDLLLAETDLSDLLDIIRICAERDDNRLRAKGTKTADSSNAVKTETGEKSQSAFETNSSNRRKYAIATSAVSNLRSSGGQDSSTSPISPTSEFDDKGGPHSDVHDLLPLRPQAFHRDRDDGICQVLAKLDGTSDALDFVSREAVMELFLQLAHRVSDSSGEKMIRYFARERYLIPSNGDWLKLCRHLVAGILQDVSRPRTLRILALHTLRETYETVEQLCPTTTTQQCGALLLDNIESEDDIEVLSELVDFAVSVADRAPVANFLDILQVLKRRLDRQRASSTAPSSFWSPQLMLPNEDKHLGTPSNVICTAFVRLFTRSVTHAAQKTRILYENLRAVAENDKYEPDARLTALKLLFRLRADSRHALIVSHSSEGERIAAELCRTEETAVTPEKGNENNPSDQTKAEDNSSWREQRKTSGSSPHSSLNRHTGRTTTSGGRVSKPIPPLWMYPGSKKGLPEEPPSDPSRVVFSHIDASPYPLSDDVLDMEITLWLELLISLLQRPPDWEIYSYVLVHLGPQLSNQALVRSCVVQLRMLRNVLCEQVRNSSFHEPPPHTLVKKADVAVCLFHILTVIISYHEYFEKSEEDDLVKAFLQGITQWDRTSRWCIHALSVCCFEIPLSVSKSLDSIVQKMSQIITKPATAIHILEFLTSIARLPELYKNFREDEFKLVFGVCFRYLQHIRDLRDRASNNISSQSGPRTLWHSGPSRDFTASPPNTAKPKSVEDDLPGYLYSLAYHVITFWFMALKMEDRAKQIPWITRNLYYTDSTGRQVMEEQGQVIMDIMNMVAYTDRDQTVRNEDFAKLGDGEIWKKTWIVGNRFVTIETAARTGVSLITTRRPCGTRYLTIQPLLTSPPRHQVPITVGLASEAYYSDSYVGILPDDIFQTFYSTFDLVNPSIPLPDDDMTRRAIASFDRIATVDSYKVGVIYIGEGQTDEREIFMNDIGSPAFTAFVADLGTLCRLKDAKFNTGGLDTREDMDGEFTYCWRDRCIELVFHIPTMMPTNRDDEMTYPNKKRHIGNDFVNIIYNDSGLPYNFDTFPSAFNYVHIVISPESRASFVDRRLDADPDGRNRYYKVQAISRPGFPDISPAVETKILQGKYLAAYCRLIAINACVFSNVWFIRGGGESTSSWRNRLREIKRLRDRYGGGVGGDQVHTVASPVVASPASSQILSSPPSRDQNGVSPFQRISIATHITDGTSRSSISSSSHDP</sequence>
<feature type="domain" description="Rap-GAP" evidence="3">
    <location>
        <begin position="1356"/>
        <end position="1595"/>
    </location>
</feature>
<protein>
    <submittedName>
        <fullName evidence="4">Tuberous sclerosis 2-like protein</fullName>
    </submittedName>
</protein>
<dbReference type="InterPro" id="IPR018515">
    <property type="entry name" value="Tuberin-type_domain"/>
</dbReference>
<feature type="compositionally biased region" description="Polar residues" evidence="2">
    <location>
        <begin position="515"/>
        <end position="535"/>
    </location>
</feature>
<feature type="compositionally biased region" description="Polar residues" evidence="2">
    <location>
        <begin position="1615"/>
        <end position="1629"/>
    </location>
</feature>
<dbReference type="PROSITE" id="PS50085">
    <property type="entry name" value="RAPGAP"/>
    <property type="match status" value="1"/>
</dbReference>
<gene>
    <name evidence="4" type="primary">TSC2</name>
    <name evidence="4" type="ORF">N0V83_005372</name>
</gene>
<dbReference type="InterPro" id="IPR024584">
    <property type="entry name" value="Tuberin_N"/>
</dbReference>
<evidence type="ECO:0000256" key="2">
    <source>
        <dbReference type="SAM" id="MobiDB-lite"/>
    </source>
</evidence>
<dbReference type="Proteomes" id="UP001140560">
    <property type="component" value="Unassembled WGS sequence"/>
</dbReference>
<organism evidence="4 5">
    <name type="scientific">Neocucurbitaria cava</name>
    <dbReference type="NCBI Taxonomy" id="798079"/>
    <lineage>
        <taxon>Eukaryota</taxon>
        <taxon>Fungi</taxon>
        <taxon>Dikarya</taxon>
        <taxon>Ascomycota</taxon>
        <taxon>Pezizomycotina</taxon>
        <taxon>Dothideomycetes</taxon>
        <taxon>Pleosporomycetidae</taxon>
        <taxon>Pleosporales</taxon>
        <taxon>Pleosporineae</taxon>
        <taxon>Cucurbitariaceae</taxon>
        <taxon>Neocucurbitaria</taxon>
    </lineage>
</organism>
<dbReference type="GO" id="GO:0032007">
    <property type="term" value="P:negative regulation of TOR signaling"/>
    <property type="evidence" value="ECO:0007669"/>
    <property type="project" value="TreeGrafter"/>
</dbReference>
<dbReference type="SUPFAM" id="SSF111347">
    <property type="entry name" value="Rap/Ran-GAP"/>
    <property type="match status" value="1"/>
</dbReference>
<dbReference type="InterPro" id="IPR035974">
    <property type="entry name" value="Rap/Ran-GAP_sf"/>
</dbReference>
<dbReference type="GO" id="GO:0005096">
    <property type="term" value="F:GTPase activator activity"/>
    <property type="evidence" value="ECO:0007669"/>
    <property type="project" value="UniProtKB-KW"/>
</dbReference>
<dbReference type="GO" id="GO:0051056">
    <property type="term" value="P:regulation of small GTPase mediated signal transduction"/>
    <property type="evidence" value="ECO:0007669"/>
    <property type="project" value="InterPro"/>
</dbReference>
<feature type="compositionally biased region" description="Polar residues" evidence="2">
    <location>
        <begin position="17"/>
        <end position="32"/>
    </location>
</feature>
<comment type="caution">
    <text evidence="4">The sequence shown here is derived from an EMBL/GenBank/DDBJ whole genome shotgun (WGS) entry which is preliminary data.</text>
</comment>
<accession>A0A9W9CLY9</accession>
<feature type="region of interest" description="Disordered" evidence="2">
    <location>
        <begin position="1"/>
        <end position="98"/>
    </location>
</feature>
<feature type="compositionally biased region" description="Low complexity" evidence="2">
    <location>
        <begin position="43"/>
        <end position="55"/>
    </location>
</feature>
<dbReference type="InterPro" id="IPR027107">
    <property type="entry name" value="Tuberin/Ral-act_asu"/>
</dbReference>
<name>A0A9W9CLY9_9PLEO</name>
<feature type="region of interest" description="Disordered" evidence="2">
    <location>
        <begin position="1135"/>
        <end position="1167"/>
    </location>
</feature>
<feature type="region of interest" description="Disordered" evidence="2">
    <location>
        <begin position="515"/>
        <end position="550"/>
    </location>
</feature>
<dbReference type="FunFam" id="3.40.50.11210:FF:000007">
    <property type="entry name" value="Tuberous sclerosis 2"/>
    <property type="match status" value="1"/>
</dbReference>
<keyword evidence="5" id="KW-1185">Reference proteome</keyword>
<evidence type="ECO:0000256" key="1">
    <source>
        <dbReference type="ARBA" id="ARBA00022468"/>
    </source>
</evidence>
<dbReference type="InterPro" id="IPR000331">
    <property type="entry name" value="Rap/Ran_GAP_dom"/>
</dbReference>